<organism evidence="1">
    <name type="scientific">Schistocephalus solidus</name>
    <name type="common">Tapeworm</name>
    <dbReference type="NCBI Taxonomy" id="70667"/>
    <lineage>
        <taxon>Eukaryota</taxon>
        <taxon>Metazoa</taxon>
        <taxon>Spiralia</taxon>
        <taxon>Lophotrochozoa</taxon>
        <taxon>Platyhelminthes</taxon>
        <taxon>Cestoda</taxon>
        <taxon>Eucestoda</taxon>
        <taxon>Diphyllobothriidea</taxon>
        <taxon>Diphyllobothriidae</taxon>
        <taxon>Schistocephalus</taxon>
    </lineage>
</organism>
<proteinExistence type="predicted"/>
<dbReference type="WBParaSite" id="SSLN_0001416501-mRNA-1">
    <property type="protein sequence ID" value="SSLN_0001416501-mRNA-1"/>
    <property type="gene ID" value="SSLN_0001416501"/>
</dbReference>
<accession>A0A183TB02</accession>
<sequence length="223" mass="24964">LSSPSVVAVARGVAAGKNQLHKAYIDCPTASNKTAFYRRYADQNEWKNFFTTTKAVYGPPVKGTTPLLSADGRTLLTEKTQILTRWAEHFKSVLNQPSTISDAAIDRLPEVEINANLDLPPSLQETMRAVQQLSSRKAPCADTIPAEIYKHGGPQLMNRLTVLFQEMWHQGQVPQDFKDATIVHLYKKKGNRQLCDNHRGISLLNIAGKIFTRILLCRLNTHL</sequence>
<dbReference type="AlphaFoldDB" id="A0A183TB02"/>
<dbReference type="PANTHER" id="PTHR19446">
    <property type="entry name" value="REVERSE TRANSCRIPTASES"/>
    <property type="match status" value="1"/>
</dbReference>
<name>A0A183TB02_SCHSO</name>
<protein>
    <submittedName>
        <fullName evidence="1">Reverse transcriptase domain-containing protein</fullName>
    </submittedName>
</protein>
<reference evidence="1" key="1">
    <citation type="submission" date="2016-06" db="UniProtKB">
        <authorList>
            <consortium name="WormBaseParasite"/>
        </authorList>
    </citation>
    <scope>IDENTIFICATION</scope>
</reference>
<evidence type="ECO:0000313" key="1">
    <source>
        <dbReference type="WBParaSite" id="SSLN_0001416501-mRNA-1"/>
    </source>
</evidence>